<reference evidence="3 4" key="1">
    <citation type="submission" date="2020-02" db="EMBL/GenBank/DDBJ databases">
        <title>Identification and Characterization of First Virulent Phages, Including a Novel Jumbo Virus, Infecting Ochrobactrum spp.</title>
        <authorList>
            <person name="Decewicz P."/>
            <person name="Golec P."/>
            <person name="Szymczak M."/>
            <person name="Radlinska M."/>
            <person name="Dziewit L."/>
        </authorList>
    </citation>
    <scope>NUCLEOTIDE SEQUENCE [LARGE SCALE GENOMIC DNA]</scope>
</reference>
<evidence type="ECO:0000313" key="4">
    <source>
        <dbReference type="Proteomes" id="UP000503046"/>
    </source>
</evidence>
<keyword evidence="2" id="KW-0812">Transmembrane</keyword>
<protein>
    <submittedName>
        <fullName evidence="3">Tail needle protein</fullName>
    </submittedName>
</protein>
<keyword evidence="4" id="KW-1185">Reference proteome</keyword>
<evidence type="ECO:0000313" key="3">
    <source>
        <dbReference type="EMBL" id="QIG66106.1"/>
    </source>
</evidence>
<keyword evidence="2" id="KW-0472">Membrane</keyword>
<dbReference type="Gene3D" id="1.20.1170.10">
    <property type="match status" value="1"/>
</dbReference>
<feature type="transmembrane region" description="Helical" evidence="2">
    <location>
        <begin position="20"/>
        <end position="39"/>
    </location>
</feature>
<evidence type="ECO:0000256" key="1">
    <source>
        <dbReference type="SAM" id="Coils"/>
    </source>
</evidence>
<sequence>MEAYVERPTYESKWNPNTIISTISLVLMIAGGGAAYATMQGDMKDQRDKIDAQEKRMTKIEDKVQEMPLISVRVDNLASNVSTINNRMDSQFNDINANIRDMRELMNKLVTQSEVQSQILRRVEGNAAGTQRNN</sequence>
<keyword evidence="1" id="KW-0175">Coiled coil</keyword>
<feature type="coiled-coil region" evidence="1">
    <location>
        <begin position="36"/>
        <end position="63"/>
    </location>
</feature>
<dbReference type="Proteomes" id="UP000503046">
    <property type="component" value="Segment"/>
</dbReference>
<organism evidence="3 4">
    <name type="scientific">Ochrobactrum phage vB_OspP_OH</name>
    <dbReference type="NCBI Taxonomy" id="2712957"/>
    <lineage>
        <taxon>Viruses</taxon>
        <taxon>Duplodnaviria</taxon>
        <taxon>Heunggongvirae</taxon>
        <taxon>Uroviricota</taxon>
        <taxon>Caudoviricetes</taxon>
        <taxon>Wolominvirus</taxon>
        <taxon>Wolominvirus OH</taxon>
    </lineage>
</organism>
<keyword evidence="2" id="KW-1133">Transmembrane helix</keyword>
<gene>
    <name evidence="3" type="ORF">phiOH_p50</name>
</gene>
<proteinExistence type="predicted"/>
<name>A0A6G6XXL4_9CAUD</name>
<dbReference type="EMBL" id="MT028492">
    <property type="protein sequence ID" value="QIG66106.1"/>
    <property type="molecule type" value="Genomic_DNA"/>
</dbReference>
<evidence type="ECO:0000256" key="2">
    <source>
        <dbReference type="SAM" id="Phobius"/>
    </source>
</evidence>
<accession>A0A6G6XXL4</accession>